<evidence type="ECO:0000259" key="1">
    <source>
        <dbReference type="SMART" id="SM00347"/>
    </source>
</evidence>
<evidence type="ECO:0000313" key="2">
    <source>
        <dbReference type="EMBL" id="GHC40229.1"/>
    </source>
</evidence>
<dbReference type="GO" id="GO:0003700">
    <property type="term" value="F:DNA-binding transcription factor activity"/>
    <property type="evidence" value="ECO:0007669"/>
    <property type="project" value="InterPro"/>
</dbReference>
<dbReference type="GO" id="GO:0006950">
    <property type="term" value="P:response to stress"/>
    <property type="evidence" value="ECO:0007669"/>
    <property type="project" value="TreeGrafter"/>
</dbReference>
<organism evidence="2 3">
    <name type="scientific">Alcaligenes pakistanensis</name>
    <dbReference type="NCBI Taxonomy" id="1482717"/>
    <lineage>
        <taxon>Bacteria</taxon>
        <taxon>Pseudomonadati</taxon>
        <taxon>Pseudomonadota</taxon>
        <taxon>Betaproteobacteria</taxon>
        <taxon>Burkholderiales</taxon>
        <taxon>Alcaligenaceae</taxon>
        <taxon>Alcaligenes</taxon>
    </lineage>
</organism>
<dbReference type="Gene3D" id="1.10.10.10">
    <property type="entry name" value="Winged helix-like DNA-binding domain superfamily/Winged helix DNA-binding domain"/>
    <property type="match status" value="1"/>
</dbReference>
<reference evidence="3" key="1">
    <citation type="journal article" date="2019" name="Int. J. Syst. Evol. Microbiol.">
        <title>The Global Catalogue of Microorganisms (GCM) 10K type strain sequencing project: providing services to taxonomists for standard genome sequencing and annotation.</title>
        <authorList>
            <consortium name="The Broad Institute Genomics Platform"/>
            <consortium name="The Broad Institute Genome Sequencing Center for Infectious Disease"/>
            <person name="Wu L."/>
            <person name="Ma J."/>
        </authorList>
    </citation>
    <scope>NUCLEOTIDE SEQUENCE [LARGE SCALE GENOMIC DNA]</scope>
    <source>
        <strain evidence="3">KCTC 42083</strain>
    </source>
</reference>
<dbReference type="InterPro" id="IPR036390">
    <property type="entry name" value="WH_DNA-bd_sf"/>
</dbReference>
<dbReference type="AlphaFoldDB" id="A0A8H9IFY2"/>
<dbReference type="PANTHER" id="PTHR33164:SF43">
    <property type="entry name" value="HTH-TYPE TRANSCRIPTIONAL REPRESSOR YETL"/>
    <property type="match status" value="1"/>
</dbReference>
<evidence type="ECO:0000313" key="3">
    <source>
        <dbReference type="Proteomes" id="UP000608923"/>
    </source>
</evidence>
<comment type="caution">
    <text evidence="2">The sequence shown here is derived from an EMBL/GenBank/DDBJ whole genome shotgun (WGS) entry which is preliminary data.</text>
</comment>
<sequence length="196" mass="21695">MMNKVMNPVSLPVNFHPGAQSAGARANWSSHTDENAMLSEKMLMDLGKMLGRQFTIYAEALKASLAEQASMPLNDFKALEYIMEFDALPTGQLAHLMDLSASGVSALINRLEHRGYITRGRHPLDKRVIALHPVIDKCREVLAVKERAINQAINTAASQNPAQLIAMYDFLVDSMSTFRQNTKAWLDAKALVPRAS</sequence>
<dbReference type="EMBL" id="BMZN01000001">
    <property type="protein sequence ID" value="GHC40229.1"/>
    <property type="molecule type" value="Genomic_DNA"/>
</dbReference>
<feature type="domain" description="HTH marR-type" evidence="1">
    <location>
        <begin position="62"/>
        <end position="158"/>
    </location>
</feature>
<gene>
    <name evidence="2" type="ORF">GCM10010096_08320</name>
</gene>
<keyword evidence="3" id="KW-1185">Reference proteome</keyword>
<dbReference type="SUPFAM" id="SSF46785">
    <property type="entry name" value="Winged helix' DNA-binding domain"/>
    <property type="match status" value="1"/>
</dbReference>
<name>A0A8H9IFY2_9BURK</name>
<dbReference type="RefSeq" id="WP_229840971.1">
    <property type="nucleotide sequence ID" value="NZ_BMZN01000001.1"/>
</dbReference>
<accession>A0A8H9IFY2</accession>
<dbReference type="InterPro" id="IPR039422">
    <property type="entry name" value="MarR/SlyA-like"/>
</dbReference>
<protein>
    <recommendedName>
        <fullName evidence="1">HTH marR-type domain-containing protein</fullName>
    </recommendedName>
</protein>
<dbReference type="InterPro" id="IPR036388">
    <property type="entry name" value="WH-like_DNA-bd_sf"/>
</dbReference>
<proteinExistence type="predicted"/>
<dbReference type="PANTHER" id="PTHR33164">
    <property type="entry name" value="TRANSCRIPTIONAL REGULATOR, MARR FAMILY"/>
    <property type="match status" value="1"/>
</dbReference>
<dbReference type="Pfam" id="PF12802">
    <property type="entry name" value="MarR_2"/>
    <property type="match status" value="1"/>
</dbReference>
<dbReference type="Proteomes" id="UP000608923">
    <property type="component" value="Unassembled WGS sequence"/>
</dbReference>
<dbReference type="InterPro" id="IPR000835">
    <property type="entry name" value="HTH_MarR-typ"/>
</dbReference>
<dbReference type="SMART" id="SM00347">
    <property type="entry name" value="HTH_MARR"/>
    <property type="match status" value="1"/>
</dbReference>